<feature type="transmembrane region" description="Helical" evidence="8">
    <location>
        <begin position="95"/>
        <end position="112"/>
    </location>
</feature>
<dbReference type="EC" id="3.4.22.-" evidence="10"/>
<dbReference type="GO" id="GO:0008233">
    <property type="term" value="F:peptidase activity"/>
    <property type="evidence" value="ECO:0007669"/>
    <property type="project" value="UniProtKB-KW"/>
</dbReference>
<evidence type="ECO:0000256" key="1">
    <source>
        <dbReference type="ARBA" id="ARBA00004651"/>
    </source>
</evidence>
<keyword evidence="5 10" id="KW-0378">Hydrolase</keyword>
<dbReference type="AlphaFoldDB" id="A0A934TPL5"/>
<dbReference type="GO" id="GO:0005886">
    <property type="term" value="C:plasma membrane"/>
    <property type="evidence" value="ECO:0007669"/>
    <property type="project" value="UniProtKB-SubCell"/>
</dbReference>
<feature type="transmembrane region" description="Helical" evidence="8">
    <location>
        <begin position="238"/>
        <end position="258"/>
    </location>
</feature>
<reference evidence="10" key="1">
    <citation type="journal article" date="2012" name="J. Microbiol. Biotechnol.">
        <title>Ramlibacter ginsenosidimutans sp. nov., with ginsenoside-converting activity.</title>
        <authorList>
            <person name="Wang L."/>
            <person name="An D.S."/>
            <person name="Kim S.G."/>
            <person name="Jin F.X."/>
            <person name="Kim S.C."/>
            <person name="Lee S.T."/>
            <person name="Im W.T."/>
        </authorList>
    </citation>
    <scope>NUCLEOTIDE SEQUENCE</scope>
    <source>
        <strain evidence="10">KACC 17527</strain>
    </source>
</reference>
<evidence type="ECO:0000256" key="2">
    <source>
        <dbReference type="ARBA" id="ARBA00022475"/>
    </source>
</evidence>
<feature type="transmembrane region" description="Helical" evidence="8">
    <location>
        <begin position="145"/>
        <end position="163"/>
    </location>
</feature>
<dbReference type="NCBIfam" id="TIGR02914">
    <property type="entry name" value="EpsI_fam"/>
    <property type="match status" value="1"/>
</dbReference>
<organism evidence="10 11">
    <name type="scientific">Ramlibacter ginsenosidimutans</name>
    <dbReference type="NCBI Taxonomy" id="502333"/>
    <lineage>
        <taxon>Bacteria</taxon>
        <taxon>Pseudomonadati</taxon>
        <taxon>Pseudomonadota</taxon>
        <taxon>Betaproteobacteria</taxon>
        <taxon>Burkholderiales</taxon>
        <taxon>Comamonadaceae</taxon>
        <taxon>Ramlibacter</taxon>
    </lineage>
</organism>
<evidence type="ECO:0000259" key="9">
    <source>
        <dbReference type="Pfam" id="PF11984"/>
    </source>
</evidence>
<name>A0A934TPL5_9BURK</name>
<gene>
    <name evidence="10" type="primary">xrtD</name>
    <name evidence="10" type="ORF">JJB11_03555</name>
</gene>
<dbReference type="InterPro" id="IPR013426">
    <property type="entry name" value="EpsH-like"/>
</dbReference>
<feature type="transmembrane region" description="Helical" evidence="8">
    <location>
        <begin position="278"/>
        <end position="298"/>
    </location>
</feature>
<sequence length="540" mass="59498">MAATPPIPVLSENASLPGRASTDSGRTLAHRPGLDEALLALGIVAAFLACFGGLAELALRWHRQEEYSHGYFIPLISLWLLWSRREALVQSRGEPSRWGIAVLALAAASLLLGELTALMLLIQLAFLLSLAGLVLCYGGSSMLRITLLPIAVLLFSVPMPYLVESQLTWRLQLVSSNLGVAMLRAFNYSVYLEGNVIDLGSFKLQVIEACSGLRYLYPLLSVGFLMAYMYPAALRWRVLLMLSTIPITVFTNSIRIAVTGVLVDQWGSGMANGFLHYFEGWIIFIACQVVLTLEIMAIERFTRRRSLFEVQQFPQVQPVPPSGAGPARAAGVLSAAVLLLLLAFIAVHSLDVRDEIRPARTSLRLFPSELEGWSAREASMPVDVERALGLEDYVLADYVGPASESVNFYVAYYASQRKGVSPHSPQVCIPGGGWVISDLRNVQVPAGDDTELTAVRVQVDRGRERALVYYWFQERGERLANEYAVKWHLLVDAVLRNRTDGALVRVMTEVAPNEDTRAADARLQRFVRAAAPKLGPFVPD</sequence>
<dbReference type="InterPro" id="IPR019127">
    <property type="entry name" value="Exosortase"/>
</dbReference>
<dbReference type="InterPro" id="IPR026392">
    <property type="entry name" value="Exo/Archaeosortase_dom"/>
</dbReference>
<keyword evidence="11" id="KW-1185">Reference proteome</keyword>
<comment type="caution">
    <text evidence="10">The sequence shown here is derived from an EMBL/GenBank/DDBJ whole genome shotgun (WGS) entry which is preliminary data.</text>
</comment>
<evidence type="ECO:0000313" key="11">
    <source>
        <dbReference type="Proteomes" id="UP000630528"/>
    </source>
</evidence>
<proteinExistence type="predicted"/>
<feature type="transmembrane region" description="Helical" evidence="8">
    <location>
        <begin position="330"/>
        <end position="350"/>
    </location>
</feature>
<keyword evidence="7 8" id="KW-0472">Membrane</keyword>
<dbReference type="EMBL" id="JAEPWM010000001">
    <property type="protein sequence ID" value="MBK6005157.1"/>
    <property type="molecule type" value="Genomic_DNA"/>
</dbReference>
<dbReference type="NCBIfam" id="TIGR02602">
    <property type="entry name" value="8TM_EpsH"/>
    <property type="match status" value="1"/>
</dbReference>
<dbReference type="InterPro" id="IPR026491">
    <property type="entry name" value="ExosortD_VPLPA"/>
</dbReference>
<keyword evidence="4 8" id="KW-0812">Transmembrane</keyword>
<dbReference type="NCBIfam" id="TIGR04178">
    <property type="entry name" value="exo_archaeo"/>
    <property type="match status" value="1"/>
</dbReference>
<reference evidence="10" key="2">
    <citation type="submission" date="2021-01" db="EMBL/GenBank/DDBJ databases">
        <authorList>
            <person name="Kang M."/>
        </authorList>
    </citation>
    <scope>NUCLEOTIDE SEQUENCE</scope>
    <source>
        <strain evidence="10">KACC 17527</strain>
    </source>
</reference>
<evidence type="ECO:0000256" key="6">
    <source>
        <dbReference type="ARBA" id="ARBA00022989"/>
    </source>
</evidence>
<feature type="transmembrane region" description="Helical" evidence="8">
    <location>
        <begin position="37"/>
        <end position="55"/>
    </location>
</feature>
<keyword evidence="6 8" id="KW-1133">Transmembrane helix</keyword>
<dbReference type="NCBIfam" id="TIGR04152">
    <property type="entry name" value="exosort_VPLPA"/>
    <property type="match status" value="1"/>
</dbReference>
<protein>
    <submittedName>
        <fullName evidence="10">VPLPA-CTERM-specific exosortase XrtD</fullName>
        <ecNumber evidence="10">3.4.22.-</ecNumber>
    </submittedName>
</protein>
<evidence type="ECO:0000313" key="10">
    <source>
        <dbReference type="EMBL" id="MBK6005157.1"/>
    </source>
</evidence>
<dbReference type="RefSeq" id="WP_201166509.1">
    <property type="nucleotide sequence ID" value="NZ_JAEPWM010000001.1"/>
</dbReference>
<keyword evidence="2" id="KW-1003">Cell membrane</keyword>
<accession>A0A934TPL5</accession>
<evidence type="ECO:0000256" key="5">
    <source>
        <dbReference type="ARBA" id="ARBA00022801"/>
    </source>
</evidence>
<evidence type="ECO:0000256" key="4">
    <source>
        <dbReference type="ARBA" id="ARBA00022692"/>
    </source>
</evidence>
<dbReference type="Pfam" id="PF09721">
    <property type="entry name" value="Exosortase_EpsH"/>
    <property type="match status" value="1"/>
</dbReference>
<evidence type="ECO:0000256" key="7">
    <source>
        <dbReference type="ARBA" id="ARBA00023136"/>
    </source>
</evidence>
<dbReference type="Proteomes" id="UP000630528">
    <property type="component" value="Unassembled WGS sequence"/>
</dbReference>
<dbReference type="GO" id="GO:0006508">
    <property type="term" value="P:proteolysis"/>
    <property type="evidence" value="ECO:0007669"/>
    <property type="project" value="UniProtKB-KW"/>
</dbReference>
<feature type="domain" description="Methanolan biosynthesis EpsI" evidence="9">
    <location>
        <begin position="335"/>
        <end position="537"/>
    </location>
</feature>
<comment type="subcellular location">
    <subcellularLocation>
        <location evidence="1">Cell membrane</location>
        <topology evidence="1">Multi-pass membrane protein</topology>
    </subcellularLocation>
</comment>
<dbReference type="InterPro" id="IPR014263">
    <property type="entry name" value="Methanolan_biosynth_EpsI"/>
</dbReference>
<keyword evidence="3" id="KW-0645">Protease</keyword>
<evidence type="ECO:0000256" key="8">
    <source>
        <dbReference type="SAM" id="Phobius"/>
    </source>
</evidence>
<dbReference type="Pfam" id="PF11984">
    <property type="entry name" value="DUF3485"/>
    <property type="match status" value="1"/>
</dbReference>
<evidence type="ECO:0000256" key="3">
    <source>
        <dbReference type="ARBA" id="ARBA00022670"/>
    </source>
</evidence>